<keyword evidence="3" id="KW-1185">Reference proteome</keyword>
<gene>
    <name evidence="2" type="ORF">MYCIT1_LOCUS11086</name>
</gene>
<dbReference type="CDD" id="cd09917">
    <property type="entry name" value="F-box_SF"/>
    <property type="match status" value="1"/>
</dbReference>
<dbReference type="Pfam" id="PF00646">
    <property type="entry name" value="F-box"/>
    <property type="match status" value="1"/>
</dbReference>
<comment type="caution">
    <text evidence="2">The sequence shown here is derived from an EMBL/GenBank/DDBJ whole genome shotgun (WGS) entry which is preliminary data.</text>
</comment>
<sequence length="451" mass="49072">MDDFPDELLDEICAHMGKNELRCAVQVCRSLRRVGARPILRAWGIRDSPADLQSGALTVNNTGQLFLVPLYASLVGRITRLVCFANPFVTVDGPWHSVLRQILAALPPVPDILVHHRPDTFNVYAMQLDPYPYLAQLPAAADRTLVVVHGSSIAISKPPPQNNSQQYALSAARADERLRRDVPGIAPVEWIRLQMLPAVTLVTIGTVISSFPMRRILSLGPALGLDQAVLVSILRSMPSEDIISGLALEPHLALPVAALVSFLLRHPNVRELCVGPGALCLAPEDDGEEADMGATHARIAYLEAPASYVPRLLRCMGPALARIGVSFSQDLDMAGYRETLAAIARLPGTSELSLTLAFPPATAHHFPWNTDASDKCIPAKLGRVTELDLVKRFHTLGELQIVVRWVAELFPAVTCLFFTHGSADIEPSSEARSVFERTVKAACPALESVHF</sequence>
<feature type="domain" description="F-box" evidence="1">
    <location>
        <begin position="2"/>
        <end position="34"/>
    </location>
</feature>
<name>A0AAD2H3K7_9AGAR</name>
<evidence type="ECO:0000313" key="3">
    <source>
        <dbReference type="Proteomes" id="UP001295794"/>
    </source>
</evidence>
<protein>
    <recommendedName>
        <fullName evidence="1">F-box domain-containing protein</fullName>
    </recommendedName>
</protein>
<dbReference type="InterPro" id="IPR001810">
    <property type="entry name" value="F-box_dom"/>
</dbReference>
<dbReference type="Proteomes" id="UP001295794">
    <property type="component" value="Unassembled WGS sequence"/>
</dbReference>
<evidence type="ECO:0000313" key="2">
    <source>
        <dbReference type="EMBL" id="CAK5268065.1"/>
    </source>
</evidence>
<reference evidence="2" key="1">
    <citation type="submission" date="2023-11" db="EMBL/GenBank/DDBJ databases">
        <authorList>
            <person name="De Vega J J."/>
            <person name="De Vega J J."/>
        </authorList>
    </citation>
    <scope>NUCLEOTIDE SEQUENCE</scope>
</reference>
<dbReference type="AlphaFoldDB" id="A0AAD2H3K7"/>
<proteinExistence type="predicted"/>
<dbReference type="SUPFAM" id="SSF81383">
    <property type="entry name" value="F-box domain"/>
    <property type="match status" value="1"/>
</dbReference>
<dbReference type="InterPro" id="IPR036047">
    <property type="entry name" value="F-box-like_dom_sf"/>
</dbReference>
<evidence type="ECO:0000259" key="1">
    <source>
        <dbReference type="Pfam" id="PF00646"/>
    </source>
</evidence>
<accession>A0AAD2H3K7</accession>
<organism evidence="2 3">
    <name type="scientific">Mycena citricolor</name>
    <dbReference type="NCBI Taxonomy" id="2018698"/>
    <lineage>
        <taxon>Eukaryota</taxon>
        <taxon>Fungi</taxon>
        <taxon>Dikarya</taxon>
        <taxon>Basidiomycota</taxon>
        <taxon>Agaricomycotina</taxon>
        <taxon>Agaricomycetes</taxon>
        <taxon>Agaricomycetidae</taxon>
        <taxon>Agaricales</taxon>
        <taxon>Marasmiineae</taxon>
        <taxon>Mycenaceae</taxon>
        <taxon>Mycena</taxon>
    </lineage>
</organism>
<dbReference type="EMBL" id="CAVNYO010000137">
    <property type="protein sequence ID" value="CAK5268065.1"/>
    <property type="molecule type" value="Genomic_DNA"/>
</dbReference>